<dbReference type="Gene3D" id="3.40.50.1100">
    <property type="match status" value="2"/>
</dbReference>
<keyword evidence="8" id="KW-0663">Pyridoxal phosphate</keyword>
<evidence type="ECO:0000256" key="6">
    <source>
        <dbReference type="ARBA" id="ARBA00022432"/>
    </source>
</evidence>
<dbReference type="GO" id="GO:0005737">
    <property type="term" value="C:cytoplasm"/>
    <property type="evidence" value="ECO:0007669"/>
    <property type="project" value="UniProtKB-SubCell"/>
</dbReference>
<evidence type="ECO:0000313" key="13">
    <source>
        <dbReference type="Proteomes" id="UP000092583"/>
    </source>
</evidence>
<evidence type="ECO:0000256" key="2">
    <source>
        <dbReference type="ARBA" id="ARBA00004496"/>
    </source>
</evidence>
<dbReference type="EMBL" id="KI669459">
    <property type="protein sequence ID" value="OCF61131.1"/>
    <property type="molecule type" value="Genomic_DNA"/>
</dbReference>
<reference evidence="13" key="2">
    <citation type="submission" date="2013-12" db="EMBL/GenBank/DDBJ databases">
        <title>Evolution of pathogenesis and genome organization in the Tremellales.</title>
        <authorList>
            <person name="Cuomo C."/>
            <person name="Litvintseva A."/>
            <person name="Heitman J."/>
            <person name="Chen Y."/>
            <person name="Sun S."/>
            <person name="Springer D."/>
            <person name="Dromer F."/>
            <person name="Young S."/>
            <person name="Zeng Q."/>
            <person name="Chapman S."/>
            <person name="Gujja S."/>
            <person name="Saif S."/>
            <person name="Birren B."/>
        </authorList>
    </citation>
    <scope>NUCLEOTIDE SEQUENCE [LARGE SCALE GENOMIC DNA]</scope>
    <source>
        <strain evidence="13">CBS 10435</strain>
    </source>
</reference>
<sequence>MPETTPQRPWIETPLLESAALSKINGCRVFLKLENLQPSKSFKSRGIGNFIVQSIQSHPNPSSQPHFYISSGGNAGLACVTACSTLGYKATVVVPLSTKQFMIEKLKIAGADVIQYGETWFHADQHLRNDILPKDPGGVYVPPFDHPNVWDGAATLVPEWEAQLSHIDGLKQVEADGVVCCVGGGGLFAGIMQGLLDQKKRKTKVIAVETKGAESLNASLEKGENSNLGGITSIATSLGAIKVCQQAFNYAHENRDIVKSVVVSDQQAVQALLRFASEENMIVEPACGATLSIAYEGKLKDHIKGLKEDSRVVLVVCGGSAVTLDLLDEWRKTYAN</sequence>
<dbReference type="Proteomes" id="UP000092583">
    <property type="component" value="Unassembled WGS sequence"/>
</dbReference>
<dbReference type="PANTHER" id="PTHR48078:SF2">
    <property type="entry name" value="CATABOLIC L-SERINE_THREONINE DEHYDRATASE"/>
    <property type="match status" value="1"/>
</dbReference>
<reference evidence="12 13" key="1">
    <citation type="submission" date="2013-07" db="EMBL/GenBank/DDBJ databases">
        <title>The Genome Sequence of Kwoniella mangroviensis CBS10435.</title>
        <authorList>
            <consortium name="The Broad Institute Genome Sequencing Platform"/>
            <person name="Cuomo C."/>
            <person name="Litvintseva A."/>
            <person name="Chen Y."/>
            <person name="Heitman J."/>
            <person name="Sun S."/>
            <person name="Springer D."/>
            <person name="Dromer F."/>
            <person name="Young S.K."/>
            <person name="Zeng Q."/>
            <person name="Gargeya S."/>
            <person name="Fitzgerald M."/>
            <person name="Abouelleil A."/>
            <person name="Alvarado L."/>
            <person name="Berlin A.M."/>
            <person name="Chapman S.B."/>
            <person name="Dewar J."/>
            <person name="Goldberg J."/>
            <person name="Griggs A."/>
            <person name="Gujja S."/>
            <person name="Hansen M."/>
            <person name="Howarth C."/>
            <person name="Imamovic A."/>
            <person name="Larimer J."/>
            <person name="McCowan C."/>
            <person name="Murphy C."/>
            <person name="Pearson M."/>
            <person name="Priest M."/>
            <person name="Roberts A."/>
            <person name="Saif S."/>
            <person name="Shea T."/>
            <person name="Sykes S."/>
            <person name="Wortman J."/>
            <person name="Nusbaum C."/>
            <person name="Birren B."/>
        </authorList>
    </citation>
    <scope>NUCLEOTIDE SEQUENCE [LARGE SCALE GENOMIC DNA]</scope>
    <source>
        <strain evidence="12 13">CBS 10435</strain>
    </source>
</reference>
<evidence type="ECO:0000256" key="3">
    <source>
        <dbReference type="ARBA" id="ARBA00004742"/>
    </source>
</evidence>
<evidence type="ECO:0000256" key="9">
    <source>
        <dbReference type="ARBA" id="ARBA00023239"/>
    </source>
</evidence>
<evidence type="ECO:0000259" key="11">
    <source>
        <dbReference type="Pfam" id="PF00291"/>
    </source>
</evidence>
<dbReference type="SUPFAM" id="SSF53686">
    <property type="entry name" value="Tryptophan synthase beta subunit-like PLP-dependent enzymes"/>
    <property type="match status" value="1"/>
</dbReference>
<dbReference type="GO" id="GO:0006565">
    <property type="term" value="P:L-serine catabolic process"/>
    <property type="evidence" value="ECO:0007669"/>
    <property type="project" value="TreeGrafter"/>
</dbReference>
<evidence type="ECO:0000256" key="4">
    <source>
        <dbReference type="ARBA" id="ARBA00010869"/>
    </source>
</evidence>
<comment type="catalytic activity">
    <reaction evidence="10">
        <text>L-serine = pyruvate + NH4(+)</text>
        <dbReference type="Rhea" id="RHEA:19169"/>
        <dbReference type="ChEBI" id="CHEBI:15361"/>
        <dbReference type="ChEBI" id="CHEBI:28938"/>
        <dbReference type="ChEBI" id="CHEBI:33384"/>
        <dbReference type="EC" id="4.3.1.17"/>
    </reaction>
</comment>
<comment type="cofactor">
    <cofactor evidence="1">
        <name>pyridoxal 5'-phosphate</name>
        <dbReference type="ChEBI" id="CHEBI:597326"/>
    </cofactor>
</comment>
<keyword evidence="6" id="KW-0312">Gluconeogenesis</keyword>
<comment type="similarity">
    <text evidence="4">Belongs to the serine/threonine dehydratase family.</text>
</comment>
<organism evidence="12 13">
    <name type="scientific">Kwoniella mangroviensis CBS 10435</name>
    <dbReference type="NCBI Taxonomy" id="1331196"/>
    <lineage>
        <taxon>Eukaryota</taxon>
        <taxon>Fungi</taxon>
        <taxon>Dikarya</taxon>
        <taxon>Basidiomycota</taxon>
        <taxon>Agaricomycotina</taxon>
        <taxon>Tremellomycetes</taxon>
        <taxon>Tremellales</taxon>
        <taxon>Cryptococcaceae</taxon>
        <taxon>Kwoniella</taxon>
    </lineage>
</organism>
<protein>
    <recommendedName>
        <fullName evidence="5">L-serine ammonia-lyase</fullName>
        <ecNumber evidence="5">4.3.1.17</ecNumber>
    </recommendedName>
</protein>
<dbReference type="InterPro" id="IPR050147">
    <property type="entry name" value="Ser/Thr_Dehydratase"/>
</dbReference>
<comment type="subcellular location">
    <subcellularLocation>
        <location evidence="2">Cytoplasm</location>
    </subcellularLocation>
</comment>
<keyword evidence="13" id="KW-1185">Reference proteome</keyword>
<dbReference type="AlphaFoldDB" id="A0A1B9J020"/>
<dbReference type="InterPro" id="IPR001926">
    <property type="entry name" value="TrpB-like_PALP"/>
</dbReference>
<dbReference type="PANTHER" id="PTHR48078">
    <property type="entry name" value="THREONINE DEHYDRATASE, MITOCHONDRIAL-RELATED"/>
    <property type="match status" value="1"/>
</dbReference>
<dbReference type="GO" id="GO:0006094">
    <property type="term" value="P:gluconeogenesis"/>
    <property type="evidence" value="ECO:0007669"/>
    <property type="project" value="UniProtKB-KW"/>
</dbReference>
<keyword evidence="9 12" id="KW-0456">Lyase</keyword>
<dbReference type="GO" id="GO:0003941">
    <property type="term" value="F:L-serine ammonia-lyase activity"/>
    <property type="evidence" value="ECO:0007669"/>
    <property type="project" value="UniProtKB-EC"/>
</dbReference>
<evidence type="ECO:0000256" key="1">
    <source>
        <dbReference type="ARBA" id="ARBA00001933"/>
    </source>
</evidence>
<dbReference type="STRING" id="1331196.A0A1B9J020"/>
<dbReference type="GO" id="GO:0004794">
    <property type="term" value="F:threonine deaminase activity"/>
    <property type="evidence" value="ECO:0007669"/>
    <property type="project" value="TreeGrafter"/>
</dbReference>
<keyword evidence="7" id="KW-0963">Cytoplasm</keyword>
<dbReference type="GO" id="GO:0006567">
    <property type="term" value="P:L-threonine catabolic process"/>
    <property type="evidence" value="ECO:0007669"/>
    <property type="project" value="TreeGrafter"/>
</dbReference>
<evidence type="ECO:0000256" key="7">
    <source>
        <dbReference type="ARBA" id="ARBA00022490"/>
    </source>
</evidence>
<dbReference type="EC" id="4.3.1.17" evidence="5"/>
<dbReference type="OrthoDB" id="7773036at2759"/>
<dbReference type="InterPro" id="IPR036052">
    <property type="entry name" value="TrpB-like_PALP_sf"/>
</dbReference>
<evidence type="ECO:0000256" key="8">
    <source>
        <dbReference type="ARBA" id="ARBA00022898"/>
    </source>
</evidence>
<name>A0A1B9J020_9TREE</name>
<accession>A0A1B9J020</accession>
<dbReference type="FunFam" id="3.40.50.1100:FF:000040">
    <property type="entry name" value="L-serine dehydratase, putative"/>
    <property type="match status" value="1"/>
</dbReference>
<proteinExistence type="inferred from homology"/>
<comment type="pathway">
    <text evidence="3">Carbohydrate biosynthesis; gluconeogenesis.</text>
</comment>
<dbReference type="Pfam" id="PF00291">
    <property type="entry name" value="PALP"/>
    <property type="match status" value="1"/>
</dbReference>
<evidence type="ECO:0000313" key="12">
    <source>
        <dbReference type="EMBL" id="OCF61131.1"/>
    </source>
</evidence>
<dbReference type="GO" id="GO:0009097">
    <property type="term" value="P:isoleucine biosynthetic process"/>
    <property type="evidence" value="ECO:0007669"/>
    <property type="project" value="TreeGrafter"/>
</dbReference>
<evidence type="ECO:0000256" key="5">
    <source>
        <dbReference type="ARBA" id="ARBA00012093"/>
    </source>
</evidence>
<gene>
    <name evidence="12" type="ORF">L486_00775</name>
</gene>
<feature type="domain" description="Tryptophan synthase beta chain-like PALP" evidence="11">
    <location>
        <begin position="12"/>
        <end position="318"/>
    </location>
</feature>
<evidence type="ECO:0000256" key="10">
    <source>
        <dbReference type="ARBA" id="ARBA00049406"/>
    </source>
</evidence>